<dbReference type="InterPro" id="IPR019786">
    <property type="entry name" value="Zinc_finger_PHD-type_CS"/>
</dbReference>
<evidence type="ECO:0000256" key="1">
    <source>
        <dbReference type="ARBA" id="ARBA00022723"/>
    </source>
</evidence>
<dbReference type="PANTHER" id="PTHR46510:SF1">
    <property type="entry name" value="BROMODOMAIN ADJACENT TO ZINC FINGER DOMAIN PROTEIN 1A"/>
    <property type="match status" value="1"/>
</dbReference>
<dbReference type="GO" id="GO:0045740">
    <property type="term" value="P:positive regulation of DNA replication"/>
    <property type="evidence" value="ECO:0007669"/>
    <property type="project" value="TreeGrafter"/>
</dbReference>
<dbReference type="PANTHER" id="PTHR46510">
    <property type="entry name" value="BROMODOMAIN ADJACENT TO ZINC FINGER DOMAIN PROTEIN 1A"/>
    <property type="match status" value="1"/>
</dbReference>
<keyword evidence="2 4" id="KW-0863">Zinc-finger</keyword>
<dbReference type="GO" id="GO:0006355">
    <property type="term" value="P:regulation of DNA-templated transcription"/>
    <property type="evidence" value="ECO:0007669"/>
    <property type="project" value="TreeGrafter"/>
</dbReference>
<keyword evidence="3" id="KW-0862">Zinc</keyword>
<sequence length="547" mass="59936">MRSDSIIAKKFAGRNYLSASENDKQSSLHNSIIQAAVSYIPDHEKKQGLSYDWIETLQMYAKCDEHSHEDCKEAVNVANKGETHHSCSIDLLRTCSQLSAVSTMSENPVPTFVYGRRKKHGNSGATSCAAEVPENSKKSDCLSVVSSDIPTITAKEINGVLQAEPETEAVGATGMPPLGSRQPFMLKTVLDNRCSVLEDHGSDDALKSSQKTIEVDSINDSCSSSKSNIALASDSNMELASDSLKGEMDDNGDCSSSSIIAVEAVEDKRDGLSEKDVCISILRSSALLAPAGTPLVEDIGTGSSSSYIRSCKICAHPESTKNMLICDKCEDAFHVSCCNPQIKEIPEDEWFCGSCSRNKQKSLRGTSGRKSSSITGGMSSCREEENNQILLMLRDTEPYKSAVAVGKGFQADVPDWTGPINNDDDPIGEPEEIDPSDYSNLHELNHINPSKSNSIGNWLQCRAVIEGIGEAVDGIVCGKWRRAPLFEEQTDNWECFSAVSWDLFHADCAVPQELETDRVLKQLKYVDMWRSRMSAKRQKQNHKKNHT</sequence>
<dbReference type="InterPro" id="IPR019787">
    <property type="entry name" value="Znf_PHD-finger"/>
</dbReference>
<dbReference type="PROSITE" id="PS51050">
    <property type="entry name" value="ZF_CW"/>
    <property type="match status" value="1"/>
</dbReference>
<dbReference type="GO" id="GO:0003677">
    <property type="term" value="F:DNA binding"/>
    <property type="evidence" value="ECO:0007669"/>
    <property type="project" value="TreeGrafter"/>
</dbReference>
<protein>
    <recommendedName>
        <fullName evidence="10">PHD-type domain-containing protein</fullName>
    </recommendedName>
</protein>
<proteinExistence type="predicted"/>
<dbReference type="GO" id="GO:0008623">
    <property type="term" value="C:CHRAC"/>
    <property type="evidence" value="ECO:0007669"/>
    <property type="project" value="TreeGrafter"/>
</dbReference>
<dbReference type="InterPro" id="IPR047171">
    <property type="entry name" value="BAZ1A"/>
</dbReference>
<organism evidence="8 9">
    <name type="scientific">Rubroshorea leprosula</name>
    <dbReference type="NCBI Taxonomy" id="152421"/>
    <lineage>
        <taxon>Eukaryota</taxon>
        <taxon>Viridiplantae</taxon>
        <taxon>Streptophyta</taxon>
        <taxon>Embryophyta</taxon>
        <taxon>Tracheophyta</taxon>
        <taxon>Spermatophyta</taxon>
        <taxon>Magnoliopsida</taxon>
        <taxon>eudicotyledons</taxon>
        <taxon>Gunneridae</taxon>
        <taxon>Pentapetalae</taxon>
        <taxon>rosids</taxon>
        <taxon>malvids</taxon>
        <taxon>Malvales</taxon>
        <taxon>Dipterocarpaceae</taxon>
        <taxon>Rubroshorea</taxon>
    </lineage>
</organism>
<feature type="domain" description="PHD-type" evidence="6">
    <location>
        <begin position="308"/>
        <end position="358"/>
    </location>
</feature>
<evidence type="ECO:0000256" key="5">
    <source>
        <dbReference type="SAM" id="MobiDB-lite"/>
    </source>
</evidence>
<reference evidence="8 9" key="1">
    <citation type="journal article" date="2021" name="Commun. Biol.">
        <title>The genome of Shorea leprosula (Dipterocarpaceae) highlights the ecological relevance of drought in aseasonal tropical rainforests.</title>
        <authorList>
            <person name="Ng K.K.S."/>
            <person name="Kobayashi M.J."/>
            <person name="Fawcett J.A."/>
            <person name="Hatakeyama M."/>
            <person name="Paape T."/>
            <person name="Ng C.H."/>
            <person name="Ang C.C."/>
            <person name="Tnah L.H."/>
            <person name="Lee C.T."/>
            <person name="Nishiyama T."/>
            <person name="Sese J."/>
            <person name="O'Brien M.J."/>
            <person name="Copetti D."/>
            <person name="Mohd Noor M.I."/>
            <person name="Ong R.C."/>
            <person name="Putra M."/>
            <person name="Sireger I.Z."/>
            <person name="Indrioko S."/>
            <person name="Kosugi Y."/>
            <person name="Izuno A."/>
            <person name="Isagi Y."/>
            <person name="Lee S.L."/>
            <person name="Shimizu K.K."/>
        </authorList>
    </citation>
    <scope>NUCLEOTIDE SEQUENCE [LARGE SCALE GENOMIC DNA]</scope>
    <source>
        <strain evidence="8">214</strain>
    </source>
</reference>
<dbReference type="AlphaFoldDB" id="A0AAV5IK83"/>
<evidence type="ECO:0000256" key="2">
    <source>
        <dbReference type="ARBA" id="ARBA00022771"/>
    </source>
</evidence>
<feature type="compositionally biased region" description="Polar residues" evidence="5">
    <location>
        <begin position="363"/>
        <end position="378"/>
    </location>
</feature>
<evidence type="ECO:0000259" key="6">
    <source>
        <dbReference type="PROSITE" id="PS50016"/>
    </source>
</evidence>
<evidence type="ECO:0000313" key="8">
    <source>
        <dbReference type="EMBL" id="GKV00319.1"/>
    </source>
</evidence>
<dbReference type="InterPro" id="IPR013083">
    <property type="entry name" value="Znf_RING/FYVE/PHD"/>
</dbReference>
<dbReference type="InterPro" id="IPR011124">
    <property type="entry name" value="Znf_CW"/>
</dbReference>
<feature type="domain" description="CW-type" evidence="7">
    <location>
        <begin position="452"/>
        <end position="516"/>
    </location>
</feature>
<dbReference type="InterPro" id="IPR001965">
    <property type="entry name" value="Znf_PHD"/>
</dbReference>
<feature type="region of interest" description="Disordered" evidence="5">
    <location>
        <begin position="360"/>
        <end position="379"/>
    </location>
</feature>
<dbReference type="SUPFAM" id="SSF57903">
    <property type="entry name" value="FYVE/PHD zinc finger"/>
    <property type="match status" value="1"/>
</dbReference>
<dbReference type="InterPro" id="IPR011011">
    <property type="entry name" value="Znf_FYVE_PHD"/>
</dbReference>
<evidence type="ECO:0000256" key="3">
    <source>
        <dbReference type="ARBA" id="ARBA00022833"/>
    </source>
</evidence>
<dbReference type="Gene3D" id="3.30.40.100">
    <property type="match status" value="1"/>
</dbReference>
<dbReference type="GO" id="GO:0008270">
    <property type="term" value="F:zinc ion binding"/>
    <property type="evidence" value="ECO:0007669"/>
    <property type="project" value="UniProtKB-KW"/>
</dbReference>
<keyword evidence="1" id="KW-0479">Metal-binding</keyword>
<dbReference type="PROSITE" id="PS50016">
    <property type="entry name" value="ZF_PHD_2"/>
    <property type="match status" value="1"/>
</dbReference>
<dbReference type="SMART" id="SM00249">
    <property type="entry name" value="PHD"/>
    <property type="match status" value="1"/>
</dbReference>
<dbReference type="Pfam" id="PF00628">
    <property type="entry name" value="PHD"/>
    <property type="match status" value="1"/>
</dbReference>
<evidence type="ECO:0000256" key="4">
    <source>
        <dbReference type="PROSITE-ProRule" id="PRU00146"/>
    </source>
</evidence>
<evidence type="ECO:0008006" key="10">
    <source>
        <dbReference type="Google" id="ProtNLM"/>
    </source>
</evidence>
<dbReference type="FunFam" id="3.30.40.100:FF:000005">
    <property type="entry name" value="uncharacterized protein LOC106759733 isoform X4"/>
    <property type="match status" value="1"/>
</dbReference>
<dbReference type="Gene3D" id="3.30.40.10">
    <property type="entry name" value="Zinc/RING finger domain, C3HC4 (zinc finger)"/>
    <property type="match status" value="1"/>
</dbReference>
<evidence type="ECO:0000259" key="7">
    <source>
        <dbReference type="PROSITE" id="PS51050"/>
    </source>
</evidence>
<gene>
    <name evidence="8" type="ORF">SLEP1_g13029</name>
</gene>
<evidence type="ECO:0000313" key="9">
    <source>
        <dbReference type="Proteomes" id="UP001054252"/>
    </source>
</evidence>
<dbReference type="EMBL" id="BPVZ01000015">
    <property type="protein sequence ID" value="GKV00319.1"/>
    <property type="molecule type" value="Genomic_DNA"/>
</dbReference>
<dbReference type="Proteomes" id="UP001054252">
    <property type="component" value="Unassembled WGS sequence"/>
</dbReference>
<keyword evidence="9" id="KW-1185">Reference proteome</keyword>
<accession>A0AAV5IK83</accession>
<name>A0AAV5IK83_9ROSI</name>
<dbReference type="GO" id="GO:0000228">
    <property type="term" value="C:nuclear chromosome"/>
    <property type="evidence" value="ECO:0007669"/>
    <property type="project" value="TreeGrafter"/>
</dbReference>
<comment type="caution">
    <text evidence="8">The sequence shown here is derived from an EMBL/GenBank/DDBJ whole genome shotgun (WGS) entry which is preliminary data.</text>
</comment>
<dbReference type="GO" id="GO:0006338">
    <property type="term" value="P:chromatin remodeling"/>
    <property type="evidence" value="ECO:0007669"/>
    <property type="project" value="InterPro"/>
</dbReference>
<dbReference type="GO" id="GO:0031445">
    <property type="term" value="P:regulation of heterochromatin formation"/>
    <property type="evidence" value="ECO:0007669"/>
    <property type="project" value="TreeGrafter"/>
</dbReference>
<dbReference type="PROSITE" id="PS01359">
    <property type="entry name" value="ZF_PHD_1"/>
    <property type="match status" value="1"/>
</dbReference>